<dbReference type="PANTHER" id="PTHR30213:SF0">
    <property type="entry name" value="UPF0761 MEMBRANE PROTEIN YIHY"/>
    <property type="match status" value="1"/>
</dbReference>
<keyword evidence="3 7" id="KW-0812">Transmembrane</keyword>
<feature type="region of interest" description="Disordered" evidence="6">
    <location>
        <begin position="1"/>
        <end position="45"/>
    </location>
</feature>
<feature type="compositionally biased region" description="Basic and acidic residues" evidence="6">
    <location>
        <begin position="333"/>
        <end position="353"/>
    </location>
</feature>
<evidence type="ECO:0000256" key="4">
    <source>
        <dbReference type="ARBA" id="ARBA00022989"/>
    </source>
</evidence>
<keyword evidence="2" id="KW-1003">Cell membrane</keyword>
<feature type="transmembrane region" description="Helical" evidence="7">
    <location>
        <begin position="251"/>
        <end position="274"/>
    </location>
</feature>
<feature type="transmembrane region" description="Helical" evidence="7">
    <location>
        <begin position="216"/>
        <end position="239"/>
    </location>
</feature>
<comment type="caution">
    <text evidence="8">The sequence shown here is derived from an EMBL/GenBank/DDBJ whole genome shotgun (WGS) entry which is preliminary data.</text>
</comment>
<evidence type="ECO:0000256" key="2">
    <source>
        <dbReference type="ARBA" id="ARBA00022475"/>
    </source>
</evidence>
<keyword evidence="4 7" id="KW-1133">Transmembrane helix</keyword>
<name>A0ABP6CGA8_9ACTN</name>
<dbReference type="EMBL" id="BAAATD010000006">
    <property type="protein sequence ID" value="GAA2609041.1"/>
    <property type="molecule type" value="Genomic_DNA"/>
</dbReference>
<feature type="region of interest" description="Disordered" evidence="6">
    <location>
        <begin position="329"/>
        <end position="353"/>
    </location>
</feature>
<reference evidence="9" key="1">
    <citation type="journal article" date="2019" name="Int. J. Syst. Evol. Microbiol.">
        <title>The Global Catalogue of Microorganisms (GCM) 10K type strain sequencing project: providing services to taxonomists for standard genome sequencing and annotation.</title>
        <authorList>
            <consortium name="The Broad Institute Genomics Platform"/>
            <consortium name="The Broad Institute Genome Sequencing Center for Infectious Disease"/>
            <person name="Wu L."/>
            <person name="Ma J."/>
        </authorList>
    </citation>
    <scope>NUCLEOTIDE SEQUENCE [LARGE SCALE GENOMIC DNA]</scope>
    <source>
        <strain evidence="9">JCM 6833</strain>
    </source>
</reference>
<dbReference type="PIRSF" id="PIRSF035875">
    <property type="entry name" value="RNase_BN"/>
    <property type="match status" value="1"/>
</dbReference>
<evidence type="ECO:0000313" key="9">
    <source>
        <dbReference type="Proteomes" id="UP001501509"/>
    </source>
</evidence>
<dbReference type="NCBIfam" id="TIGR00765">
    <property type="entry name" value="yihY_not_rbn"/>
    <property type="match status" value="1"/>
</dbReference>
<dbReference type="Proteomes" id="UP001501509">
    <property type="component" value="Unassembled WGS sequence"/>
</dbReference>
<gene>
    <name evidence="8" type="ORF">GCM10010411_49110</name>
</gene>
<comment type="subcellular location">
    <subcellularLocation>
        <location evidence="1">Cell membrane</location>
        <topology evidence="1">Multi-pass membrane protein</topology>
    </subcellularLocation>
</comment>
<evidence type="ECO:0000256" key="5">
    <source>
        <dbReference type="ARBA" id="ARBA00023136"/>
    </source>
</evidence>
<dbReference type="PANTHER" id="PTHR30213">
    <property type="entry name" value="INNER MEMBRANE PROTEIN YHJD"/>
    <property type="match status" value="1"/>
</dbReference>
<feature type="transmembrane region" description="Helical" evidence="7">
    <location>
        <begin position="175"/>
        <end position="196"/>
    </location>
</feature>
<feature type="transmembrane region" description="Helical" evidence="7">
    <location>
        <begin position="133"/>
        <end position="154"/>
    </location>
</feature>
<evidence type="ECO:0000256" key="3">
    <source>
        <dbReference type="ARBA" id="ARBA00022692"/>
    </source>
</evidence>
<keyword evidence="9" id="KW-1185">Reference proteome</keyword>
<evidence type="ECO:0000256" key="7">
    <source>
        <dbReference type="SAM" id="Phobius"/>
    </source>
</evidence>
<evidence type="ECO:0000256" key="6">
    <source>
        <dbReference type="SAM" id="MobiDB-lite"/>
    </source>
</evidence>
<feature type="transmembrane region" description="Helical" evidence="7">
    <location>
        <begin position="71"/>
        <end position="92"/>
    </location>
</feature>
<keyword evidence="5 7" id="KW-0472">Membrane</keyword>
<feature type="compositionally biased region" description="Basic and acidic residues" evidence="6">
    <location>
        <begin position="11"/>
        <end position="22"/>
    </location>
</feature>
<feature type="transmembrane region" description="Helical" evidence="7">
    <location>
        <begin position="286"/>
        <end position="308"/>
    </location>
</feature>
<accession>A0ABP6CGA8</accession>
<organism evidence="8 9">
    <name type="scientific">Actinomadura fulvescens</name>
    <dbReference type="NCBI Taxonomy" id="46160"/>
    <lineage>
        <taxon>Bacteria</taxon>
        <taxon>Bacillati</taxon>
        <taxon>Actinomycetota</taxon>
        <taxon>Actinomycetes</taxon>
        <taxon>Streptosporangiales</taxon>
        <taxon>Thermomonosporaceae</taxon>
        <taxon>Actinomadura</taxon>
    </lineage>
</organism>
<protein>
    <submittedName>
        <fullName evidence="8">YihY/virulence factor BrkB family protein</fullName>
    </submittedName>
</protein>
<evidence type="ECO:0000313" key="8">
    <source>
        <dbReference type="EMBL" id="GAA2609041.1"/>
    </source>
</evidence>
<dbReference type="InterPro" id="IPR017039">
    <property type="entry name" value="Virul_fac_BrkB"/>
</dbReference>
<evidence type="ECO:0000256" key="1">
    <source>
        <dbReference type="ARBA" id="ARBA00004651"/>
    </source>
</evidence>
<dbReference type="Pfam" id="PF03631">
    <property type="entry name" value="Virul_fac_BrkB"/>
    <property type="match status" value="1"/>
</dbReference>
<proteinExistence type="predicted"/>
<dbReference type="RefSeq" id="WP_344544432.1">
    <property type="nucleotide sequence ID" value="NZ_BAAATD010000006.1"/>
</dbReference>
<sequence length="353" mass="37898">MSEKATSGKKAATEKTTDEKTTGGKAAEQGTRQDKAPEGPTHIGRRGWWGVAKRTVTEFQKDNLVDWAAALTYYGILSVFPALIVVVSLVGMSGVSGTQTLVDNVRQLAPGQARDTAISIIQSLEGTAPTASVFAAIGLVVALWSASKYVAAFIRAVNAVYDMPEGRPLWKLAPLRLALTLTMVVLLGASALAVTFTGRFAEWMGDVLGLGSTFVTAWGIVKWPVILMVVMVAIATLYWAAPNVRQPGWRWITPGSALAILAWLAASAAFALYVANFGSYNKTYGALAAVVIFLVWMWVSNVAILLGAELDAELVRARRIEQGVPEDAVPYAEPRDTRKIDDMDDREGGLGRP</sequence>